<dbReference type="SUPFAM" id="SSF52047">
    <property type="entry name" value="RNI-like"/>
    <property type="match status" value="1"/>
</dbReference>
<protein>
    <submittedName>
        <fullName evidence="1">F-box domain-containing protein</fullName>
    </submittedName>
</protein>
<proteinExistence type="predicted"/>
<accession>A0A8H6Y4M4</accession>
<dbReference type="InterPro" id="IPR032675">
    <property type="entry name" value="LRR_dom_sf"/>
</dbReference>
<name>A0A8H6Y4M4_9AGAR</name>
<dbReference type="OrthoDB" id="3365698at2759"/>
<reference evidence="1" key="1">
    <citation type="submission" date="2020-05" db="EMBL/GenBank/DDBJ databases">
        <title>Mycena genomes resolve the evolution of fungal bioluminescence.</title>
        <authorList>
            <person name="Tsai I.J."/>
        </authorList>
    </citation>
    <scope>NUCLEOTIDE SEQUENCE</scope>
    <source>
        <strain evidence="1">CCC161011</strain>
    </source>
</reference>
<comment type="caution">
    <text evidence="1">The sequence shown here is derived from an EMBL/GenBank/DDBJ whole genome shotgun (WGS) entry which is preliminary data.</text>
</comment>
<dbReference type="EMBL" id="JACAZI010000009">
    <property type="protein sequence ID" value="KAF7352126.1"/>
    <property type="molecule type" value="Genomic_DNA"/>
</dbReference>
<gene>
    <name evidence="1" type="ORF">MVEN_01175700</name>
</gene>
<organism evidence="1 2">
    <name type="scientific">Mycena venus</name>
    <dbReference type="NCBI Taxonomy" id="2733690"/>
    <lineage>
        <taxon>Eukaryota</taxon>
        <taxon>Fungi</taxon>
        <taxon>Dikarya</taxon>
        <taxon>Basidiomycota</taxon>
        <taxon>Agaricomycotina</taxon>
        <taxon>Agaricomycetes</taxon>
        <taxon>Agaricomycetidae</taxon>
        <taxon>Agaricales</taxon>
        <taxon>Marasmiineae</taxon>
        <taxon>Mycenaceae</taxon>
        <taxon>Mycena</taxon>
    </lineage>
</organism>
<dbReference type="Proteomes" id="UP000620124">
    <property type="component" value="Unassembled WGS sequence"/>
</dbReference>
<evidence type="ECO:0000313" key="1">
    <source>
        <dbReference type="EMBL" id="KAF7352126.1"/>
    </source>
</evidence>
<dbReference type="AlphaFoldDB" id="A0A8H6Y4M4"/>
<evidence type="ECO:0000313" key="2">
    <source>
        <dbReference type="Proteomes" id="UP000620124"/>
    </source>
</evidence>
<dbReference type="Gene3D" id="3.80.10.10">
    <property type="entry name" value="Ribonuclease Inhibitor"/>
    <property type="match status" value="1"/>
</dbReference>
<keyword evidence="2" id="KW-1185">Reference proteome</keyword>
<sequence length="535" mass="60162">MTSSTQIRCPRTQNAKKIRQFLAGPQQQLADLANELARLDALWQELSDKQQRLEQFVDAHLALVSPVRRLPEDVMRAIFTASLSSTRNPAISADEAPLLLCRICKSWRSIALSTPRLWAAIHIVVPDPLRLQRLANWLVIWFERSGVVPLHISMVFSRTSESSLRDISPILSALTAVARRWRDIELPLPGHLLAGSRLLSLSPDEVPLLEKVNISQYDESTMAGSAFLATESLRSLTIPATLDCRGIPVSWRYLRHLNITQGASWGSRFTCPVALAVLRQCTALQTCEFGLTDIAGENDLIPTEEFSLPQLRHLSITRHDPMHRSHLFGAVTLPNLESLHYEVRNNDQSAQPELPRLLPSTPSLQSFTIQAPGLGSESLLEVLSHLPTLKNLAILAEPCKNTDLPFDWSHSPMEEKFLDRLSLGSATVICPLLESIQLQNFHAASDETLFQFIRSRTRPPQAENVVGCRLSRVAATFRRGMQWDIIPHLQDAVAGGLVVSLKYASRRTKIYSPLEGTNDFNNYWNWDPDNWDQHW</sequence>